<protein>
    <submittedName>
        <fullName evidence="2">Putative capsid</fullName>
    </submittedName>
</protein>
<sequence>MRRKMKRRTFTVSGGRVGGGNFPKNKPGRPGMNQGRPKARNPLDILKFENFDDIAKGINDAKEAAETLKKLHDDYVKPLKTGLKTNVKVGISMGQKPSEHTGGEEPTSPVMVQNTEQKHTLANMSDDRVVHKTVYTTGVPSSSALKALKKQNGSGYRVLTDSLVDVSDLIERNILTQRCGFNQKLYHVPPIRSQVPLYLIKDLIANDKAPAPDSYAARRVLSNVLNVKQQFMIKNTSAHFPMIFIIHLVKIKNTDYITQSMNSLMNVAFYGTSDDLNNFNTLSLGFAPKYLQHRPLQIEGSGTMQSSYVLVSNKLKSPASSSNFRSAAKIVESFQKTIPPGDFWNFSHVHNCGAGIDFTSIYRATDEGSGEETDMSAALTTNTDQKYMPFTYGVIFECKGKTAEAYFIPAENSTNTYIGSAPCNYTYEFKTSAYFAAEEIDGTSVNTPGLRIWEQDYAMSNFGTVDPTREKFILPTDLSGSVLAATAGNVGKGYIPMLTSAATSAALFEGVNDPG</sequence>
<organism evidence="2">
    <name type="scientific">uncultured virus</name>
    <dbReference type="NCBI Taxonomy" id="340016"/>
    <lineage>
        <taxon>Viruses</taxon>
        <taxon>environmental samples</taxon>
    </lineage>
</organism>
<reference evidence="2" key="1">
    <citation type="submission" date="2017-01" db="EMBL/GenBank/DDBJ databases">
        <title>High-throughput sequencing uncovers low homogeneity in the biogeography of single-stranded DNA viruses.</title>
        <authorList>
            <person name="Pearson V.M."/>
            <person name="Rokyta D.R."/>
        </authorList>
    </citation>
    <scope>NUCLEOTIDE SEQUENCE</scope>
</reference>
<feature type="region of interest" description="Disordered" evidence="1">
    <location>
        <begin position="1"/>
        <end position="39"/>
    </location>
</feature>
<evidence type="ECO:0000256" key="1">
    <source>
        <dbReference type="SAM" id="MobiDB-lite"/>
    </source>
</evidence>
<name>A0A2K9LS46_9VIRU</name>
<accession>A0A2K9LS46</accession>
<gene>
    <name evidence="2" type="primary">Cap</name>
</gene>
<proteinExistence type="predicted"/>
<evidence type="ECO:0000313" key="2">
    <source>
        <dbReference type="EMBL" id="AUM61698.1"/>
    </source>
</evidence>
<dbReference type="EMBL" id="KY487813">
    <property type="protein sequence ID" value="AUM61698.1"/>
    <property type="molecule type" value="Genomic_DNA"/>
</dbReference>